<dbReference type="InterPro" id="IPR016181">
    <property type="entry name" value="Acyl_CoA_acyltransferase"/>
</dbReference>
<keyword evidence="1" id="KW-0808">Transferase</keyword>
<dbReference type="PROSITE" id="PS51186">
    <property type="entry name" value="GNAT"/>
    <property type="match status" value="1"/>
</dbReference>
<protein>
    <submittedName>
        <fullName evidence="4">GNAT family N-acetyltransferase</fullName>
    </submittedName>
</protein>
<dbReference type="Gene3D" id="3.40.630.30">
    <property type="match status" value="1"/>
</dbReference>
<keyword evidence="5" id="KW-1185">Reference proteome</keyword>
<dbReference type="InterPro" id="IPR000182">
    <property type="entry name" value="GNAT_dom"/>
</dbReference>
<evidence type="ECO:0000256" key="2">
    <source>
        <dbReference type="ARBA" id="ARBA00023315"/>
    </source>
</evidence>
<keyword evidence="2" id="KW-0012">Acyltransferase</keyword>
<dbReference type="EMBL" id="CP101740">
    <property type="protein sequence ID" value="UUL82709.1"/>
    <property type="molecule type" value="Genomic_DNA"/>
</dbReference>
<reference evidence="4" key="1">
    <citation type="submission" date="2022-07" db="EMBL/GenBank/DDBJ databases">
        <title>Sphingomonas sp. nov., a novel bacterium isolated from the north slope of the Mount Everest.</title>
        <authorList>
            <person name="Cui X."/>
            <person name="Liu Y."/>
        </authorList>
    </citation>
    <scope>NUCLEOTIDE SEQUENCE</scope>
    <source>
        <strain evidence="4">S5-59</strain>
    </source>
</reference>
<gene>
    <name evidence="4" type="ORF">NMP03_00190</name>
</gene>
<evidence type="ECO:0000256" key="1">
    <source>
        <dbReference type="ARBA" id="ARBA00022679"/>
    </source>
</evidence>
<dbReference type="SUPFAM" id="SSF55729">
    <property type="entry name" value="Acyl-CoA N-acyltransferases (Nat)"/>
    <property type="match status" value="1"/>
</dbReference>
<evidence type="ECO:0000313" key="4">
    <source>
        <dbReference type="EMBL" id="UUL82709.1"/>
    </source>
</evidence>
<dbReference type="RefSeq" id="WP_256506554.1">
    <property type="nucleotide sequence ID" value="NZ_CP101740.1"/>
</dbReference>
<organism evidence="4 5">
    <name type="scientific">Sphingomonas qomolangmaensis</name>
    <dbReference type="NCBI Taxonomy" id="2918765"/>
    <lineage>
        <taxon>Bacteria</taxon>
        <taxon>Pseudomonadati</taxon>
        <taxon>Pseudomonadota</taxon>
        <taxon>Alphaproteobacteria</taxon>
        <taxon>Sphingomonadales</taxon>
        <taxon>Sphingomonadaceae</taxon>
        <taxon>Sphingomonas</taxon>
    </lineage>
</organism>
<name>A0ABY5LAE4_9SPHN</name>
<sequence>MGLTPVPEGHLATVVTTLEMRERPRLAPMPPSELRLVRWEQPTLPRYRTLFARIGAPWLWYSRLVMADAALAKIIHDPKVSVYAAVDRAGIEVGFLELDHRHDGVCELAYFGLVPERVGRGDGRWLMANALMLGWGREVTRMWVHTCTLDHHRALDFYRRSGFTAFRRTMETFPDPRIAGILPPETAPQIPLLAPASRR</sequence>
<accession>A0ABY5LAE4</accession>
<dbReference type="PANTHER" id="PTHR43800:SF1">
    <property type="entry name" value="PEPTIDYL-LYSINE N-ACETYLTRANSFERASE YJAB"/>
    <property type="match status" value="1"/>
</dbReference>
<evidence type="ECO:0000313" key="5">
    <source>
        <dbReference type="Proteomes" id="UP001058533"/>
    </source>
</evidence>
<feature type="domain" description="N-acetyltransferase" evidence="3">
    <location>
        <begin position="45"/>
        <end position="188"/>
    </location>
</feature>
<dbReference type="PANTHER" id="PTHR43800">
    <property type="entry name" value="PEPTIDYL-LYSINE N-ACETYLTRANSFERASE YJAB"/>
    <property type="match status" value="1"/>
</dbReference>
<dbReference type="Pfam" id="PF00583">
    <property type="entry name" value="Acetyltransf_1"/>
    <property type="match status" value="1"/>
</dbReference>
<dbReference type="Proteomes" id="UP001058533">
    <property type="component" value="Chromosome"/>
</dbReference>
<evidence type="ECO:0000259" key="3">
    <source>
        <dbReference type="PROSITE" id="PS51186"/>
    </source>
</evidence>
<proteinExistence type="predicted"/>